<keyword evidence="4" id="KW-1185">Reference proteome</keyword>
<keyword evidence="1" id="KW-0472">Membrane</keyword>
<accession>A0ABR3GIK2</accession>
<dbReference type="PANTHER" id="PTHR15948:SF0">
    <property type="entry name" value="GOLGI PH REGULATOR A-RELATED"/>
    <property type="match status" value="1"/>
</dbReference>
<evidence type="ECO:0000313" key="3">
    <source>
        <dbReference type="EMBL" id="KAL0635769.1"/>
    </source>
</evidence>
<evidence type="ECO:0000259" key="2">
    <source>
        <dbReference type="Pfam" id="PF12430"/>
    </source>
</evidence>
<evidence type="ECO:0000256" key="1">
    <source>
        <dbReference type="SAM" id="Phobius"/>
    </source>
</evidence>
<evidence type="ECO:0000313" key="4">
    <source>
        <dbReference type="Proteomes" id="UP001447188"/>
    </source>
</evidence>
<reference evidence="3 4" key="1">
    <citation type="submission" date="2024-02" db="EMBL/GenBank/DDBJ databases">
        <title>Discinaceae phylogenomics.</title>
        <authorList>
            <person name="Dirks A.C."/>
            <person name="James T.Y."/>
        </authorList>
    </citation>
    <scope>NUCLEOTIDE SEQUENCE [LARGE SCALE GENOMIC DNA]</scope>
    <source>
        <strain evidence="3 4">ACD0624</strain>
    </source>
</reference>
<gene>
    <name evidence="3" type="ORF">Q9L58_005302</name>
</gene>
<dbReference type="Proteomes" id="UP001447188">
    <property type="component" value="Unassembled WGS sequence"/>
</dbReference>
<dbReference type="EMBL" id="JBBBZM010000063">
    <property type="protein sequence ID" value="KAL0635769.1"/>
    <property type="molecule type" value="Genomic_DNA"/>
</dbReference>
<protein>
    <recommendedName>
        <fullName evidence="2">Abscisic acid G-protein coupled receptor-like domain-containing protein</fullName>
    </recommendedName>
</protein>
<dbReference type="PANTHER" id="PTHR15948">
    <property type="entry name" value="G-PROTEIN COUPLED RECEPTOR 89-RELATED"/>
    <property type="match status" value="1"/>
</dbReference>
<dbReference type="InterPro" id="IPR025969">
    <property type="entry name" value="ABA_GPCR_dom"/>
</dbReference>
<feature type="transmembrane region" description="Helical" evidence="1">
    <location>
        <begin position="62"/>
        <end position="83"/>
    </location>
</feature>
<name>A0ABR3GIK2_9PEZI</name>
<proteinExistence type="predicted"/>
<organism evidence="3 4">
    <name type="scientific">Discina gigas</name>
    <dbReference type="NCBI Taxonomy" id="1032678"/>
    <lineage>
        <taxon>Eukaryota</taxon>
        <taxon>Fungi</taxon>
        <taxon>Dikarya</taxon>
        <taxon>Ascomycota</taxon>
        <taxon>Pezizomycotina</taxon>
        <taxon>Pezizomycetes</taxon>
        <taxon>Pezizales</taxon>
        <taxon>Discinaceae</taxon>
        <taxon>Discina</taxon>
    </lineage>
</organism>
<comment type="caution">
    <text evidence="3">The sequence shown here is derived from an EMBL/GenBank/DDBJ whole genome shotgun (WGS) entry which is preliminary data.</text>
</comment>
<feature type="domain" description="Abscisic acid G-protein coupled receptor-like" evidence="2">
    <location>
        <begin position="32"/>
        <end position="173"/>
    </location>
</feature>
<dbReference type="Pfam" id="PF12430">
    <property type="entry name" value="ABA_GPCR"/>
    <property type="match status" value="1"/>
</dbReference>
<keyword evidence="1" id="KW-0812">Transmembrane</keyword>
<sequence>MGNSLSVELTDLQRRLTVQQQSKSAFGRLMRAISYGDPINNVVALLAQHWDPHLDRAAWSRMIGFAFSGVIITGSLGSVMTTLNMLSRAAPGVIGHATKGDNPNLALFVSQISAVYMLASALLLRSNLPSHMSFVISDALGAPLDPAFVDRWFDALFLGAASLTIAALVVGRKSGWWGPRKDDVFCDDLMDVEAGKMS</sequence>
<feature type="transmembrane region" description="Helical" evidence="1">
    <location>
        <begin position="104"/>
        <end position="124"/>
    </location>
</feature>
<keyword evidence="1" id="KW-1133">Transmembrane helix</keyword>
<dbReference type="InterPro" id="IPR015672">
    <property type="entry name" value="GPHR/GTG"/>
</dbReference>
<feature type="transmembrane region" description="Helical" evidence="1">
    <location>
        <begin position="152"/>
        <end position="171"/>
    </location>
</feature>